<evidence type="ECO:0000256" key="1">
    <source>
        <dbReference type="ARBA" id="ARBA00022576"/>
    </source>
</evidence>
<keyword evidence="5" id="KW-0963">Cytoplasm</keyword>
<feature type="modified residue" description="N6-(pyridoxal phosphate)lysine" evidence="5">
    <location>
        <position position="246"/>
    </location>
</feature>
<evidence type="ECO:0000256" key="5">
    <source>
        <dbReference type="HAMAP-Rule" id="MF_01107"/>
    </source>
</evidence>
<dbReference type="PROSITE" id="PS00600">
    <property type="entry name" value="AA_TRANSFER_CLASS_3"/>
    <property type="match status" value="1"/>
</dbReference>
<dbReference type="InterPro" id="IPR005814">
    <property type="entry name" value="Aminotrans_3"/>
</dbReference>
<comment type="similarity">
    <text evidence="5">Belongs to the class-III pyridoxal-phosphate-dependent aminotransferase family. ArgD subfamily.</text>
</comment>
<dbReference type="PANTHER" id="PTHR11986:SF79">
    <property type="entry name" value="ACETYLORNITHINE AMINOTRANSFERASE, MITOCHONDRIAL"/>
    <property type="match status" value="1"/>
</dbReference>
<dbReference type="SUPFAM" id="SSF53383">
    <property type="entry name" value="PLP-dependent transferases"/>
    <property type="match status" value="1"/>
</dbReference>
<dbReference type="GO" id="GO:0003992">
    <property type="term" value="F:N2-acetyl-L-ornithine:2-oxoglutarate 5-aminotransferase activity"/>
    <property type="evidence" value="ECO:0007669"/>
    <property type="project" value="UniProtKB-UniRule"/>
</dbReference>
<dbReference type="GO" id="GO:0042802">
    <property type="term" value="F:identical protein binding"/>
    <property type="evidence" value="ECO:0007669"/>
    <property type="project" value="TreeGrafter"/>
</dbReference>
<feature type="binding site" evidence="5">
    <location>
        <begin position="217"/>
        <end position="220"/>
    </location>
    <ligand>
        <name>pyridoxal 5'-phosphate</name>
        <dbReference type="ChEBI" id="CHEBI:597326"/>
    </ligand>
</feature>
<comment type="pathway">
    <text evidence="5">Amino-acid biosynthesis; L-arginine biosynthesis; N(2)-acetyl-L-ornithine from L-glutamate: step 4/4.</text>
</comment>
<dbReference type="Gene3D" id="3.90.1150.10">
    <property type="entry name" value="Aspartate Aminotransferase, domain 1"/>
    <property type="match status" value="1"/>
</dbReference>
<evidence type="ECO:0000256" key="2">
    <source>
        <dbReference type="ARBA" id="ARBA00022605"/>
    </source>
</evidence>
<evidence type="ECO:0000313" key="6">
    <source>
        <dbReference type="EMBL" id="PIE25099.1"/>
    </source>
</evidence>
<name>A0A2G6JRF0_NEPCE</name>
<dbReference type="Pfam" id="PF00202">
    <property type="entry name" value="Aminotran_3"/>
    <property type="match status" value="1"/>
</dbReference>
<dbReference type="Proteomes" id="UP000243469">
    <property type="component" value="Unassembled WGS sequence"/>
</dbReference>
<feature type="binding site" evidence="5">
    <location>
        <begin position="97"/>
        <end position="98"/>
    </location>
    <ligand>
        <name>pyridoxal 5'-phosphate</name>
        <dbReference type="ChEBI" id="CHEBI:597326"/>
    </ligand>
</feature>
<dbReference type="NCBIfam" id="TIGR00707">
    <property type="entry name" value="argD"/>
    <property type="match status" value="1"/>
</dbReference>
<dbReference type="GO" id="GO:0006526">
    <property type="term" value="P:L-arginine biosynthetic process"/>
    <property type="evidence" value="ECO:0007669"/>
    <property type="project" value="UniProtKB-UniRule"/>
</dbReference>
<dbReference type="EMBL" id="PDSH01000013">
    <property type="protein sequence ID" value="PIE25099.1"/>
    <property type="molecule type" value="Genomic_DNA"/>
</dbReference>
<dbReference type="PANTHER" id="PTHR11986">
    <property type="entry name" value="AMINOTRANSFERASE CLASS III"/>
    <property type="match status" value="1"/>
</dbReference>
<dbReference type="InterPro" id="IPR050103">
    <property type="entry name" value="Class-III_PLP-dep_AT"/>
</dbReference>
<comment type="subcellular location">
    <subcellularLocation>
        <location evidence="5">Cytoplasm</location>
    </subcellularLocation>
</comment>
<dbReference type="GO" id="GO:0030170">
    <property type="term" value="F:pyridoxal phosphate binding"/>
    <property type="evidence" value="ECO:0007669"/>
    <property type="project" value="InterPro"/>
</dbReference>
<dbReference type="CDD" id="cd00610">
    <property type="entry name" value="OAT_like"/>
    <property type="match status" value="1"/>
</dbReference>
<evidence type="ECO:0000313" key="7">
    <source>
        <dbReference type="Proteomes" id="UP000243469"/>
    </source>
</evidence>
<dbReference type="AlphaFoldDB" id="A0A2G6JRF0"/>
<feature type="binding site" evidence="5">
    <location>
        <position position="133"/>
    </location>
    <ligand>
        <name>N(2)-acetyl-L-ornithine</name>
        <dbReference type="ChEBI" id="CHEBI:57805"/>
    </ligand>
</feature>
<dbReference type="InterPro" id="IPR015424">
    <property type="entry name" value="PyrdxlP-dep_Trfase"/>
</dbReference>
<dbReference type="InterPro" id="IPR004636">
    <property type="entry name" value="AcOrn/SuccOrn_fam"/>
</dbReference>
<sequence>MAAEAIMSTYSRMSVAFERGDGSWLYDTDGNKYLDALCGIAVCGLGHTHPAVTQAIHDQASKVIHTSNLYTIPNQQQLAERLVQISGMDNVFFGNSGAEANEAAIKLARRYGHSVKNIDNPTIIVMENAFHGRTMATLSATGNRSAQAGFEPLVSGFVRAPYDDIDAVKTIAANNPNVVAILVEPIQGESGIQIPAPDYLNQLREICDQHQWLLMLDEVQSGNGRSGKYFAYQHNGILPDVVTTAKGLGNGVPIGACLARGAAAQVLIAGTHGSTYGGNPLSCAAALAVVNTIMDENLCERAAELGAKIAAGFADKIGHADYVKEIRHKGLLIAIELNEAGTELAVLAKVKGILLNITGGGKVVRLLPPLTMTNDEADLLVNTLSQIIRIYAADERNNKEHKRRSQERREK</sequence>
<dbReference type="NCBIfam" id="NF002325">
    <property type="entry name" value="PRK01278.1"/>
    <property type="match status" value="1"/>
</dbReference>
<dbReference type="HAMAP" id="MF_01107">
    <property type="entry name" value="ArgD_aminotrans_3"/>
    <property type="match status" value="1"/>
</dbReference>
<feature type="binding site" evidence="5">
    <location>
        <position position="275"/>
    </location>
    <ligand>
        <name>pyridoxal 5'-phosphate</name>
        <dbReference type="ChEBI" id="CHEBI:597326"/>
    </ligand>
</feature>
<protein>
    <recommendedName>
        <fullName evidence="5">Acetylornithine aminotransferase</fullName>
        <shortName evidence="5">ACOAT</shortName>
        <ecNumber evidence="5">2.6.1.11</ecNumber>
    </recommendedName>
</protein>
<dbReference type="InterPro" id="IPR015422">
    <property type="entry name" value="PyrdxlP-dep_Trfase_small"/>
</dbReference>
<comment type="subunit">
    <text evidence="5">Homodimer.</text>
</comment>
<reference evidence="6 7" key="1">
    <citation type="submission" date="2017-10" db="EMBL/GenBank/DDBJ databases">
        <title>Novel microbial diversity and functional potential in the marine mammal oral microbiome.</title>
        <authorList>
            <person name="Dudek N.K."/>
            <person name="Sun C.L."/>
            <person name="Burstein D."/>
            <person name="Kantor R.S."/>
            <person name="Aliaga Goltsman D.S."/>
            <person name="Bik E.M."/>
            <person name="Thomas B.C."/>
            <person name="Banfield J.F."/>
            <person name="Relman D.A."/>
        </authorList>
    </citation>
    <scope>NUCLEOTIDE SEQUENCE [LARGE SCALE GENOMIC DNA]</scope>
    <source>
        <strain evidence="6">DOLJORAL78_47_21</strain>
    </source>
</reference>
<evidence type="ECO:0000256" key="3">
    <source>
        <dbReference type="ARBA" id="ARBA00022679"/>
    </source>
</evidence>
<dbReference type="PIRSF" id="PIRSF000521">
    <property type="entry name" value="Transaminase_4ab_Lys_Orn"/>
    <property type="match status" value="1"/>
</dbReference>
<keyword evidence="2 5" id="KW-0028">Amino-acid biosynthesis</keyword>
<gene>
    <name evidence="5" type="primary">argD</name>
    <name evidence="6" type="ORF">CSA60_01990</name>
</gene>
<proteinExistence type="inferred from homology"/>
<dbReference type="InterPro" id="IPR015421">
    <property type="entry name" value="PyrdxlP-dep_Trfase_major"/>
</dbReference>
<keyword evidence="4 5" id="KW-0663">Pyridoxal phosphate</keyword>
<dbReference type="FunFam" id="3.40.640.10:FF:000004">
    <property type="entry name" value="Acetylornithine aminotransferase"/>
    <property type="match status" value="1"/>
</dbReference>
<dbReference type="InterPro" id="IPR049704">
    <property type="entry name" value="Aminotrans_3_PPA_site"/>
</dbReference>
<accession>A0A2G6JRF0</accession>
<feature type="binding site" evidence="5">
    <location>
        <position position="130"/>
    </location>
    <ligand>
        <name>pyridoxal 5'-phosphate</name>
        <dbReference type="ChEBI" id="CHEBI:597326"/>
    </ligand>
</feature>
<feature type="binding site" evidence="5">
    <location>
        <position position="274"/>
    </location>
    <ligand>
        <name>N(2)-acetyl-L-ornithine</name>
        <dbReference type="ChEBI" id="CHEBI:57805"/>
    </ligand>
</feature>
<keyword evidence="5" id="KW-0055">Arginine biosynthesis</keyword>
<comment type="cofactor">
    <cofactor evidence="5">
        <name>pyridoxal 5'-phosphate</name>
        <dbReference type="ChEBI" id="CHEBI:597326"/>
    </cofactor>
    <text evidence="5">Binds 1 pyridoxal phosphate per subunit.</text>
</comment>
<dbReference type="Gene3D" id="3.40.640.10">
    <property type="entry name" value="Type I PLP-dependent aspartate aminotransferase-like (Major domain)"/>
    <property type="match status" value="1"/>
</dbReference>
<evidence type="ECO:0000256" key="4">
    <source>
        <dbReference type="ARBA" id="ARBA00022898"/>
    </source>
</evidence>
<organism evidence="6 7">
    <name type="scientific">Neptuniibacter caesariensis</name>
    <dbReference type="NCBI Taxonomy" id="207954"/>
    <lineage>
        <taxon>Bacteria</taxon>
        <taxon>Pseudomonadati</taxon>
        <taxon>Pseudomonadota</taxon>
        <taxon>Gammaproteobacteria</taxon>
        <taxon>Oceanospirillales</taxon>
        <taxon>Oceanospirillaceae</taxon>
        <taxon>Neptuniibacter</taxon>
    </lineage>
</organism>
<keyword evidence="1 5" id="KW-0032">Aminotransferase</keyword>
<dbReference type="GO" id="GO:0005737">
    <property type="term" value="C:cytoplasm"/>
    <property type="evidence" value="ECO:0007669"/>
    <property type="project" value="UniProtKB-SubCell"/>
</dbReference>
<dbReference type="EC" id="2.6.1.11" evidence="5"/>
<dbReference type="UniPathway" id="UPA00068">
    <property type="reaction ID" value="UER00109"/>
</dbReference>
<comment type="miscellaneous">
    <text evidence="5">May also have succinyldiaminopimelate aminotransferase activity, thus carrying out the corresponding step in lysine biosynthesis.</text>
</comment>
<comment type="catalytic activity">
    <reaction evidence="5">
        <text>N(2)-acetyl-L-ornithine + 2-oxoglutarate = N-acetyl-L-glutamate 5-semialdehyde + L-glutamate</text>
        <dbReference type="Rhea" id="RHEA:18049"/>
        <dbReference type="ChEBI" id="CHEBI:16810"/>
        <dbReference type="ChEBI" id="CHEBI:29123"/>
        <dbReference type="ChEBI" id="CHEBI:29985"/>
        <dbReference type="ChEBI" id="CHEBI:57805"/>
        <dbReference type="EC" id="2.6.1.11"/>
    </reaction>
</comment>
<dbReference type="STRING" id="207954.MED92_02304"/>
<keyword evidence="3 5" id="KW-0808">Transferase</keyword>
<comment type="caution">
    <text evidence="6">The sequence shown here is derived from an EMBL/GenBank/DDBJ whole genome shotgun (WGS) entry which is preliminary data.</text>
</comment>